<name>A0A1M4Y8Z6_9CLOT</name>
<accession>A0A1M4Y8Z6</accession>
<gene>
    <name evidence="2" type="ORF">SAMN05443638_12515</name>
</gene>
<dbReference type="Proteomes" id="UP000184035">
    <property type="component" value="Unassembled WGS sequence"/>
</dbReference>
<dbReference type="STRING" id="1533.SAMN05443638_12515"/>
<dbReference type="AlphaFoldDB" id="A0A1M4Y8Z6"/>
<organism evidence="2 3">
    <name type="scientific">Clostridium fallax</name>
    <dbReference type="NCBI Taxonomy" id="1533"/>
    <lineage>
        <taxon>Bacteria</taxon>
        <taxon>Bacillati</taxon>
        <taxon>Bacillota</taxon>
        <taxon>Clostridia</taxon>
        <taxon>Eubacteriales</taxon>
        <taxon>Clostridiaceae</taxon>
        <taxon>Clostridium</taxon>
    </lineage>
</organism>
<dbReference type="EMBL" id="FQVM01000025">
    <property type="protein sequence ID" value="SHF02168.1"/>
    <property type="molecule type" value="Genomic_DNA"/>
</dbReference>
<dbReference type="RefSeq" id="WP_111944808.1">
    <property type="nucleotide sequence ID" value="NZ_FQVM01000025.1"/>
</dbReference>
<feature type="transmembrane region" description="Helical" evidence="1">
    <location>
        <begin position="6"/>
        <end position="26"/>
    </location>
</feature>
<evidence type="ECO:0000313" key="3">
    <source>
        <dbReference type="Proteomes" id="UP000184035"/>
    </source>
</evidence>
<dbReference type="OrthoDB" id="1934488at2"/>
<keyword evidence="1" id="KW-0812">Transmembrane</keyword>
<keyword evidence="1" id="KW-1133">Transmembrane helix</keyword>
<evidence type="ECO:0000256" key="1">
    <source>
        <dbReference type="SAM" id="Phobius"/>
    </source>
</evidence>
<evidence type="ECO:0000313" key="2">
    <source>
        <dbReference type="EMBL" id="SHF02168.1"/>
    </source>
</evidence>
<keyword evidence="1" id="KW-0472">Membrane</keyword>
<proteinExistence type="predicted"/>
<keyword evidence="3" id="KW-1185">Reference proteome</keyword>
<reference evidence="2 3" key="1">
    <citation type="submission" date="2016-11" db="EMBL/GenBank/DDBJ databases">
        <authorList>
            <person name="Jaros S."/>
            <person name="Januszkiewicz K."/>
            <person name="Wedrychowicz H."/>
        </authorList>
    </citation>
    <scope>NUCLEOTIDE SEQUENCE [LARGE SCALE GENOMIC DNA]</scope>
    <source>
        <strain evidence="2 3">DSM 2631</strain>
    </source>
</reference>
<sequence length="57" mass="6540">MCRYVKGMAAGMLVGAAIGMMMMPQFDRRTKRQIRKMGKRAMNMAGDAYGNMMNFRR</sequence>
<protein>
    <recommendedName>
        <fullName evidence="4">YtxH-like protein</fullName>
    </recommendedName>
</protein>
<evidence type="ECO:0008006" key="4">
    <source>
        <dbReference type="Google" id="ProtNLM"/>
    </source>
</evidence>